<feature type="domain" description="4Fe-4S ferredoxin-type" evidence="8">
    <location>
        <begin position="257"/>
        <end position="285"/>
    </location>
</feature>
<feature type="transmembrane region" description="Helical" evidence="7">
    <location>
        <begin position="82"/>
        <end position="103"/>
    </location>
</feature>
<keyword evidence="5" id="KW-0408">Iron</keyword>
<keyword evidence="7" id="KW-0812">Transmembrane</keyword>
<feature type="transmembrane region" description="Helical" evidence="7">
    <location>
        <begin position="35"/>
        <end position="53"/>
    </location>
</feature>
<dbReference type="InterPro" id="IPR014116">
    <property type="entry name" value="Cyt_c_oxidase_cbb3_FixG"/>
</dbReference>
<dbReference type="PANTHER" id="PTHR30176">
    <property type="entry name" value="FERREDOXIN-TYPE PROTEIN NAPH"/>
    <property type="match status" value="1"/>
</dbReference>
<evidence type="ECO:0000256" key="6">
    <source>
        <dbReference type="ARBA" id="ARBA00023014"/>
    </source>
</evidence>
<evidence type="ECO:0000256" key="1">
    <source>
        <dbReference type="ARBA" id="ARBA00022448"/>
    </source>
</evidence>
<dbReference type="InterPro" id="IPR032879">
    <property type="entry name" value="FixG_C"/>
</dbReference>
<dbReference type="PROSITE" id="PS51379">
    <property type="entry name" value="4FE4S_FER_2"/>
    <property type="match status" value="1"/>
</dbReference>
<dbReference type="Pfam" id="PF13746">
    <property type="entry name" value="Fer4_18"/>
    <property type="match status" value="1"/>
</dbReference>
<keyword evidence="10" id="KW-1185">Reference proteome</keyword>
<proteinExistence type="predicted"/>
<organism evidence="9 10">
    <name type="scientific">Motilimonas cestriensis</name>
    <dbReference type="NCBI Taxonomy" id="2742685"/>
    <lineage>
        <taxon>Bacteria</taxon>
        <taxon>Pseudomonadati</taxon>
        <taxon>Pseudomonadota</taxon>
        <taxon>Gammaproteobacteria</taxon>
        <taxon>Alteromonadales</taxon>
        <taxon>Alteromonadales genera incertae sedis</taxon>
        <taxon>Motilimonas</taxon>
    </lineage>
</organism>
<dbReference type="NCBIfam" id="TIGR02745">
    <property type="entry name" value="ccoG_rdxA_fixG"/>
    <property type="match status" value="1"/>
</dbReference>
<gene>
    <name evidence="9" type="primary">ccoG</name>
    <name evidence="9" type="ORF">K6Y31_16580</name>
</gene>
<dbReference type="PANTHER" id="PTHR30176:SF3">
    <property type="entry name" value="FERREDOXIN-TYPE PROTEIN NAPH"/>
    <property type="match status" value="1"/>
</dbReference>
<keyword evidence="3" id="KW-0479">Metal-binding</keyword>
<evidence type="ECO:0000313" key="10">
    <source>
        <dbReference type="Proteomes" id="UP001201273"/>
    </source>
</evidence>
<dbReference type="Pfam" id="PF11614">
    <property type="entry name" value="FixG_C"/>
    <property type="match status" value="1"/>
</dbReference>
<accession>A0ABS8WCY4</accession>
<dbReference type="InterPro" id="IPR017900">
    <property type="entry name" value="4Fe4S_Fe_S_CS"/>
</dbReference>
<keyword evidence="7" id="KW-1133">Transmembrane helix</keyword>
<feature type="transmembrane region" description="Helical" evidence="7">
    <location>
        <begin position="156"/>
        <end position="176"/>
    </location>
</feature>
<dbReference type="PROSITE" id="PS00198">
    <property type="entry name" value="4FE4S_FER_1"/>
    <property type="match status" value="1"/>
</dbReference>
<evidence type="ECO:0000256" key="2">
    <source>
        <dbReference type="ARBA" id="ARBA00022485"/>
    </source>
</evidence>
<comment type="caution">
    <text evidence="9">The sequence shown here is derived from an EMBL/GenBank/DDBJ whole genome shotgun (WGS) entry which is preliminary data.</text>
</comment>
<protein>
    <submittedName>
        <fullName evidence="9">Cytochrome c oxidase accessory protein CcoG</fullName>
    </submittedName>
</protein>
<dbReference type="InterPro" id="IPR017896">
    <property type="entry name" value="4Fe4S_Fe-S-bd"/>
</dbReference>
<dbReference type="InterPro" id="IPR013783">
    <property type="entry name" value="Ig-like_fold"/>
</dbReference>
<keyword evidence="6" id="KW-0411">Iron-sulfur</keyword>
<reference evidence="9 10" key="1">
    <citation type="journal article" date="2022" name="Environ. Microbiol. Rep.">
        <title>Eco-phylogenetic analyses reveal divergent evolution of vitamin B12 metabolism in the marine bacterial family 'Psychromonadaceae'.</title>
        <authorList>
            <person name="Jin X."/>
            <person name="Yang Y."/>
            <person name="Cao H."/>
            <person name="Gao B."/>
            <person name="Zhao Z."/>
        </authorList>
    </citation>
    <scope>NUCLEOTIDE SEQUENCE [LARGE SCALE GENOMIC DNA]</scope>
    <source>
        <strain evidence="9 10">MKS20</strain>
    </source>
</reference>
<evidence type="ECO:0000313" key="9">
    <source>
        <dbReference type="EMBL" id="MCE2596413.1"/>
    </source>
</evidence>
<evidence type="ECO:0000256" key="7">
    <source>
        <dbReference type="SAM" id="Phobius"/>
    </source>
</evidence>
<dbReference type="SUPFAM" id="SSF54862">
    <property type="entry name" value="4Fe-4S ferredoxins"/>
    <property type="match status" value="1"/>
</dbReference>
<evidence type="ECO:0000259" key="8">
    <source>
        <dbReference type="PROSITE" id="PS51379"/>
    </source>
</evidence>
<evidence type="ECO:0000256" key="3">
    <source>
        <dbReference type="ARBA" id="ARBA00022723"/>
    </source>
</evidence>
<evidence type="ECO:0000256" key="4">
    <source>
        <dbReference type="ARBA" id="ARBA00022982"/>
    </source>
</evidence>
<dbReference type="Gene3D" id="2.60.40.10">
    <property type="entry name" value="Immunoglobulins"/>
    <property type="match status" value="1"/>
</dbReference>
<sequence>MKMEAKPIPVKVIDATNSPDGKIYIRETQGKFQRVRQYFSGFLFLLFLILPWLEWQDRQAILLSISEQKFYFFGITIWPQDFTLLAGGLIFSAFMLFLITNLYGRVWCGFTCPQTVWTLIFVWFENKIEGSANQRKKLDQAPWSLKKASLRLTKHSAWLLIAFVSGVTFIGYFLPINTLLADVVSFEVSFWQGFWVWFFVACTYVNAGLMREKMCLHCCPYSRFQSAMFDANTKTITYDAARGEGRGPRKRNKTQAELKQAGLGDCIDCNLCVQVCPTGIDIRDGLQYECINCGLCADACNQTMANFGYEQGLIRFASEGSLQGQTAKPSRIRVWGYAIVATLIASATIVQSINLKPLELNVLRDRSELFRLNNEGWVENTYTVKMLNKTQHTQQYRLVINSDQPLTLLNSPDVTLAPGEMLSLPLTLQADPYQLATSRVTFTLTANEVAIKPNTSLERVEADKLNQQQSQPLVFFSQG</sequence>
<keyword evidence="2" id="KW-0004">4Fe-4S</keyword>
<keyword evidence="1" id="KW-0813">Transport</keyword>
<evidence type="ECO:0000256" key="5">
    <source>
        <dbReference type="ARBA" id="ARBA00023004"/>
    </source>
</evidence>
<dbReference type="Proteomes" id="UP001201273">
    <property type="component" value="Unassembled WGS sequence"/>
</dbReference>
<keyword evidence="7" id="KW-0472">Membrane</keyword>
<keyword evidence="4" id="KW-0249">Electron transport</keyword>
<dbReference type="InterPro" id="IPR051684">
    <property type="entry name" value="Electron_Trans/Redox"/>
</dbReference>
<dbReference type="EMBL" id="JAIMJA010000019">
    <property type="protein sequence ID" value="MCE2596413.1"/>
    <property type="molecule type" value="Genomic_DNA"/>
</dbReference>
<feature type="transmembrane region" description="Helical" evidence="7">
    <location>
        <begin position="188"/>
        <end position="207"/>
    </location>
</feature>
<name>A0ABS8WCY4_9GAMM</name>
<feature type="transmembrane region" description="Helical" evidence="7">
    <location>
        <begin position="334"/>
        <end position="353"/>
    </location>
</feature>